<proteinExistence type="predicted"/>
<evidence type="ECO:0000256" key="1">
    <source>
        <dbReference type="SAM" id="SignalP"/>
    </source>
</evidence>
<dbReference type="Proteomes" id="UP000199513">
    <property type="component" value="Unassembled WGS sequence"/>
</dbReference>
<accession>A0A1I2DKV2</accession>
<dbReference type="RefSeq" id="WP_091541420.1">
    <property type="nucleotide sequence ID" value="NZ_FONY01000007.1"/>
</dbReference>
<organism evidence="2 3">
    <name type="scientific">Thermoflexibacter ruber</name>
    <dbReference type="NCBI Taxonomy" id="1003"/>
    <lineage>
        <taxon>Bacteria</taxon>
        <taxon>Pseudomonadati</taxon>
        <taxon>Bacteroidota</taxon>
        <taxon>Cytophagia</taxon>
        <taxon>Cytophagales</taxon>
        <taxon>Thermoflexibacteraceae</taxon>
        <taxon>Thermoflexibacter</taxon>
    </lineage>
</organism>
<dbReference type="EMBL" id="FONY01000007">
    <property type="protein sequence ID" value="SFE81077.1"/>
    <property type="molecule type" value="Genomic_DNA"/>
</dbReference>
<dbReference type="NCBIfam" id="NF041384">
    <property type="entry name" value="YHS_seleno_dom"/>
    <property type="match status" value="1"/>
</dbReference>
<evidence type="ECO:0000313" key="3">
    <source>
        <dbReference type="Proteomes" id="UP000199513"/>
    </source>
</evidence>
<dbReference type="OrthoDB" id="344729at2"/>
<evidence type="ECO:0000313" key="2">
    <source>
        <dbReference type="EMBL" id="SFE81077.1"/>
    </source>
</evidence>
<feature type="chain" id="PRO_5011755985" evidence="1">
    <location>
        <begin position="24"/>
        <end position="156"/>
    </location>
</feature>
<gene>
    <name evidence="2" type="ORF">SAMN04488541_100759</name>
</gene>
<dbReference type="STRING" id="1003.SAMN04488541_100759"/>
<keyword evidence="3" id="KW-1185">Reference proteome</keyword>
<sequence>MLKQVFLFTVIIFLLTQSKMTLAQDELAKRKSHFNLEKGIALQGYDPVSYFDGKPTKGNTSIKHTHKGVAYYFVNQANADKFKSNPDKYEPAYGGWCAYAMGAKGEKVSIDPETYKITNGKLFLFYNKFFNNTLKEWNKDEINLGKKADENWSKIF</sequence>
<keyword evidence="1" id="KW-0732">Signal</keyword>
<dbReference type="AlphaFoldDB" id="A0A1I2DKV2"/>
<reference evidence="2 3" key="1">
    <citation type="submission" date="2016-10" db="EMBL/GenBank/DDBJ databases">
        <authorList>
            <person name="de Groot N.N."/>
        </authorList>
    </citation>
    <scope>NUCLEOTIDE SEQUENCE [LARGE SCALE GENOMIC DNA]</scope>
    <source>
        <strain>GEY</strain>
        <strain evidence="3">DSM 9560</strain>
    </source>
</reference>
<feature type="signal peptide" evidence="1">
    <location>
        <begin position="1"/>
        <end position="23"/>
    </location>
</feature>
<protein>
    <submittedName>
        <fullName evidence="2">YHS domain-containing protein</fullName>
    </submittedName>
</protein>
<name>A0A1I2DKV2_9BACT</name>